<feature type="transmembrane region" description="Helical" evidence="1">
    <location>
        <begin position="12"/>
        <end position="29"/>
    </location>
</feature>
<reference evidence="2 3" key="1">
    <citation type="submission" date="2024-03" db="EMBL/GenBank/DDBJ databases">
        <title>Flavobacterium soyae.</title>
        <authorList>
            <person name="Zheng W."/>
        </authorList>
    </citation>
    <scope>NUCLEOTIDE SEQUENCE [LARGE SCALE GENOMIC DNA]</scope>
    <source>
        <strain evidence="2 3">55</strain>
    </source>
</reference>
<feature type="transmembrane region" description="Helical" evidence="1">
    <location>
        <begin position="49"/>
        <end position="68"/>
    </location>
</feature>
<evidence type="ECO:0000256" key="1">
    <source>
        <dbReference type="SAM" id="Phobius"/>
    </source>
</evidence>
<keyword evidence="1" id="KW-1133">Transmembrane helix</keyword>
<name>A0ABZ2UIC0_9FLAO</name>
<protein>
    <submittedName>
        <fullName evidence="2">Uncharacterized protein</fullName>
    </submittedName>
</protein>
<keyword evidence="1" id="KW-0812">Transmembrane</keyword>
<keyword evidence="1" id="KW-0472">Membrane</keyword>
<evidence type="ECO:0000313" key="3">
    <source>
        <dbReference type="Proteomes" id="UP001623852"/>
    </source>
</evidence>
<proteinExistence type="predicted"/>
<accession>A0ABZ2UIC0</accession>
<dbReference type="Proteomes" id="UP001623852">
    <property type="component" value="Chromosome"/>
</dbReference>
<dbReference type="RefSeq" id="WP_406845029.1">
    <property type="nucleotide sequence ID" value="NZ_CP150845.1"/>
</dbReference>
<dbReference type="EMBL" id="CP150845">
    <property type="protein sequence ID" value="WYZ21122.1"/>
    <property type="molecule type" value="Genomic_DNA"/>
</dbReference>
<gene>
    <name evidence="2" type="ORF">AABD74_06580</name>
</gene>
<evidence type="ECO:0000313" key="2">
    <source>
        <dbReference type="EMBL" id="WYZ21122.1"/>
    </source>
</evidence>
<sequence>MKKIYSWIIDKWLAGFITASFFFILKLYIELPEDSKSNFFNFGWLKEIFNMQIPLYFAILIVLFLIIITRFEKLRLKRGFTSEKSHESKTPYNHYKNYKSDIFGVKNSKWSWDYKWLAHRQSFEITDLKPNCPVCDTTMDLDDYSYHSADCHKCRLDGKNYTFRISENISDVSKEIIRKIKNNEVST</sequence>
<keyword evidence="3" id="KW-1185">Reference proteome</keyword>
<organism evidence="2 3">
    <name type="scientific">Flavobacterium soyae</name>
    <dbReference type="NCBI Taxonomy" id="2903098"/>
    <lineage>
        <taxon>Bacteria</taxon>
        <taxon>Pseudomonadati</taxon>
        <taxon>Bacteroidota</taxon>
        <taxon>Flavobacteriia</taxon>
        <taxon>Flavobacteriales</taxon>
        <taxon>Flavobacteriaceae</taxon>
        <taxon>Flavobacterium</taxon>
    </lineage>
</organism>